<feature type="transmembrane region" description="Helical" evidence="6">
    <location>
        <begin position="201"/>
        <end position="218"/>
    </location>
</feature>
<dbReference type="InterPro" id="IPR036259">
    <property type="entry name" value="MFS_trans_sf"/>
</dbReference>
<dbReference type="EMBL" id="WEGI01000014">
    <property type="protein sequence ID" value="MQY30484.1"/>
    <property type="molecule type" value="Genomic_DNA"/>
</dbReference>
<evidence type="ECO:0000259" key="7">
    <source>
        <dbReference type="PROSITE" id="PS50850"/>
    </source>
</evidence>
<evidence type="ECO:0000256" key="4">
    <source>
        <dbReference type="ARBA" id="ARBA00023136"/>
    </source>
</evidence>
<feature type="transmembrane region" description="Helical" evidence="6">
    <location>
        <begin position="350"/>
        <end position="368"/>
    </location>
</feature>
<feature type="transmembrane region" description="Helical" evidence="6">
    <location>
        <begin position="109"/>
        <end position="134"/>
    </location>
</feature>
<feature type="transmembrane region" description="Helical" evidence="6">
    <location>
        <begin position="141"/>
        <end position="160"/>
    </location>
</feature>
<dbReference type="GO" id="GO:0022857">
    <property type="term" value="F:transmembrane transporter activity"/>
    <property type="evidence" value="ECO:0007669"/>
    <property type="project" value="InterPro"/>
</dbReference>
<dbReference type="PROSITE" id="PS50850">
    <property type="entry name" value="MFS"/>
    <property type="match status" value="1"/>
</dbReference>
<keyword evidence="3 6" id="KW-1133">Transmembrane helix</keyword>
<keyword evidence="2 6" id="KW-0812">Transmembrane</keyword>
<dbReference type="PANTHER" id="PTHR42910">
    <property type="entry name" value="TRANSPORTER SCO4007-RELATED"/>
    <property type="match status" value="1"/>
</dbReference>
<dbReference type="RefSeq" id="WP_153347756.1">
    <property type="nucleotide sequence ID" value="NZ_WEGI01000014.1"/>
</dbReference>
<accession>A0A7K0E056</accession>
<feature type="transmembrane region" description="Helical" evidence="6">
    <location>
        <begin position="224"/>
        <end position="245"/>
    </location>
</feature>
<dbReference type="AlphaFoldDB" id="A0A7K0E056"/>
<feature type="transmembrane region" description="Helical" evidence="6">
    <location>
        <begin position="374"/>
        <end position="392"/>
    </location>
</feature>
<feature type="compositionally biased region" description="Gly residues" evidence="5">
    <location>
        <begin position="455"/>
        <end position="469"/>
    </location>
</feature>
<protein>
    <submittedName>
        <fullName evidence="8">Putative transporter</fullName>
    </submittedName>
</protein>
<sequence>MSLPDSRSPDDDRSLSRPVVAALALACGVAVANVYFPQALAPAVATGLRIAPHTAALAVTATQIGYAAGIFLFVPLGDRVPYRPLLTALLVLTAAGSLLAALAPSAGVLLVAAVAIGLTTVVPQILIPMAAGLVAPQRRGAVTGTLLSGLIGGILLARTFSGTVAEWAGWRAPYAVAAVAALLLTPLVWRVAPGARPVSRLSYPALLGGAVGLLGSRAELRRSAFYQAVVFAAFSAAWTALALWVTGPRYGLGTAVVGLIALVGAASMFVTPWAGRVTDRHGPDRVTSMALVVMFVAVGVLWLGALGGAAGLVAVTAGMLMLDVATQSGQVANQARIFALPGDIRGRLNTAYMTCAFLGGSVGSWVGVRAYERFGWNGVCAVALAAAIVAGGRHVGHLARRPRAAVTVAGMRTRDPRSGNQGGDLGRQDPRSGGEGGDPGRRVRRCGGEDLPGAASGGGGDLRGSGDGAGPAPENVA</sequence>
<comment type="caution">
    <text evidence="8">The sequence shown here is derived from an EMBL/GenBank/DDBJ whole genome shotgun (WGS) entry which is preliminary data.</text>
</comment>
<dbReference type="Pfam" id="PF07690">
    <property type="entry name" value="MFS_1"/>
    <property type="match status" value="1"/>
</dbReference>
<keyword evidence="4 6" id="KW-0472">Membrane</keyword>
<feature type="transmembrane region" description="Helical" evidence="6">
    <location>
        <begin position="252"/>
        <end position="270"/>
    </location>
</feature>
<dbReference type="SUPFAM" id="SSF103473">
    <property type="entry name" value="MFS general substrate transporter"/>
    <property type="match status" value="1"/>
</dbReference>
<evidence type="ECO:0000256" key="1">
    <source>
        <dbReference type="ARBA" id="ARBA00004651"/>
    </source>
</evidence>
<dbReference type="InterPro" id="IPR020846">
    <property type="entry name" value="MFS_dom"/>
</dbReference>
<dbReference type="Proteomes" id="UP000431401">
    <property type="component" value="Unassembled WGS sequence"/>
</dbReference>
<dbReference type="InterPro" id="IPR011701">
    <property type="entry name" value="MFS"/>
</dbReference>
<feature type="transmembrane region" description="Helical" evidence="6">
    <location>
        <begin position="50"/>
        <end position="73"/>
    </location>
</feature>
<feature type="transmembrane region" description="Helical" evidence="6">
    <location>
        <begin position="85"/>
        <end position="103"/>
    </location>
</feature>
<organism evidence="8 9">
    <name type="scientific">Nocardia aurantia</name>
    <dbReference type="NCBI Taxonomy" id="2585199"/>
    <lineage>
        <taxon>Bacteria</taxon>
        <taxon>Bacillati</taxon>
        <taxon>Actinomycetota</taxon>
        <taxon>Actinomycetes</taxon>
        <taxon>Mycobacteriales</taxon>
        <taxon>Nocardiaceae</taxon>
        <taxon>Nocardia</taxon>
    </lineage>
</organism>
<feature type="transmembrane region" description="Helical" evidence="6">
    <location>
        <begin position="290"/>
        <end position="315"/>
    </location>
</feature>
<evidence type="ECO:0000256" key="6">
    <source>
        <dbReference type="SAM" id="Phobius"/>
    </source>
</evidence>
<feature type="transmembrane region" description="Helical" evidence="6">
    <location>
        <begin position="172"/>
        <end position="189"/>
    </location>
</feature>
<evidence type="ECO:0000313" key="8">
    <source>
        <dbReference type="EMBL" id="MQY30484.1"/>
    </source>
</evidence>
<evidence type="ECO:0000313" key="9">
    <source>
        <dbReference type="Proteomes" id="UP000431401"/>
    </source>
</evidence>
<feature type="transmembrane region" description="Helical" evidence="6">
    <location>
        <begin position="20"/>
        <end position="38"/>
    </location>
</feature>
<feature type="domain" description="Major facilitator superfamily (MFS) profile" evidence="7">
    <location>
        <begin position="19"/>
        <end position="403"/>
    </location>
</feature>
<dbReference type="CDD" id="cd17324">
    <property type="entry name" value="MFS_NepI_like"/>
    <property type="match status" value="1"/>
</dbReference>
<evidence type="ECO:0000256" key="2">
    <source>
        <dbReference type="ARBA" id="ARBA00022692"/>
    </source>
</evidence>
<dbReference type="OrthoDB" id="9815356at2"/>
<dbReference type="Gene3D" id="1.20.1250.20">
    <property type="entry name" value="MFS general substrate transporter like domains"/>
    <property type="match status" value="1"/>
</dbReference>
<reference evidence="8 9" key="1">
    <citation type="submission" date="2019-10" db="EMBL/GenBank/DDBJ databases">
        <title>Nocardia macrotermitis sp. nov. and Nocardia aurantia sp. nov., isolated from the gut of fungus growing-termite Macrotermes natalensis.</title>
        <authorList>
            <person name="Benndorf R."/>
            <person name="Schwitalla J."/>
            <person name="Martin K."/>
            <person name="De Beer W."/>
            <person name="Kaster A.-K."/>
            <person name="Vollmers J."/>
            <person name="Poulsen M."/>
            <person name="Beemelmanns C."/>
        </authorList>
    </citation>
    <scope>NUCLEOTIDE SEQUENCE [LARGE SCALE GENOMIC DNA]</scope>
    <source>
        <strain evidence="8 9">RB56</strain>
    </source>
</reference>
<evidence type="ECO:0000256" key="5">
    <source>
        <dbReference type="SAM" id="MobiDB-lite"/>
    </source>
</evidence>
<dbReference type="PANTHER" id="PTHR42910:SF1">
    <property type="entry name" value="MAJOR FACILITATOR SUPERFAMILY (MFS) PROFILE DOMAIN-CONTAINING PROTEIN"/>
    <property type="match status" value="1"/>
</dbReference>
<name>A0A7K0E056_9NOCA</name>
<comment type="subcellular location">
    <subcellularLocation>
        <location evidence="1">Cell membrane</location>
        <topology evidence="1">Multi-pass membrane protein</topology>
    </subcellularLocation>
</comment>
<keyword evidence="9" id="KW-1185">Reference proteome</keyword>
<dbReference type="GO" id="GO:0005886">
    <property type="term" value="C:plasma membrane"/>
    <property type="evidence" value="ECO:0007669"/>
    <property type="project" value="UniProtKB-SubCell"/>
</dbReference>
<proteinExistence type="predicted"/>
<evidence type="ECO:0000256" key="3">
    <source>
        <dbReference type="ARBA" id="ARBA00022989"/>
    </source>
</evidence>
<feature type="region of interest" description="Disordered" evidence="5">
    <location>
        <begin position="406"/>
        <end position="477"/>
    </location>
</feature>
<gene>
    <name evidence="8" type="ORF">NRB56_60860</name>
</gene>